<gene>
    <name evidence="3" type="ORF">HINF_LOCUS24305</name>
    <name evidence="2" type="ORF">HINF_LOCUS25539</name>
</gene>
<name>A0AA86PN77_9EUKA</name>
<protein>
    <submittedName>
        <fullName evidence="3">Hypothetical_protein</fullName>
    </submittedName>
</protein>
<keyword evidence="4" id="KW-1185">Reference proteome</keyword>
<comment type="caution">
    <text evidence="2">The sequence shown here is derived from an EMBL/GenBank/DDBJ whole genome shotgun (WGS) entry which is preliminary data.</text>
</comment>
<dbReference type="EMBL" id="CAXDID020000071">
    <property type="protein sequence ID" value="CAL6014522.1"/>
    <property type="molecule type" value="Genomic_DNA"/>
</dbReference>
<feature type="transmembrane region" description="Helical" evidence="1">
    <location>
        <begin position="20"/>
        <end position="39"/>
    </location>
</feature>
<proteinExistence type="predicted"/>
<evidence type="ECO:0000313" key="3">
    <source>
        <dbReference type="EMBL" id="CAL6014522.1"/>
    </source>
</evidence>
<dbReference type="Proteomes" id="UP001642409">
    <property type="component" value="Unassembled WGS sequence"/>
</dbReference>
<evidence type="ECO:0000313" key="4">
    <source>
        <dbReference type="Proteomes" id="UP001642409"/>
    </source>
</evidence>
<keyword evidence="1" id="KW-0472">Membrane</keyword>
<accession>A0AA86PN77</accession>
<dbReference type="AlphaFoldDB" id="A0AA86PN77"/>
<feature type="transmembrane region" description="Helical" evidence="1">
    <location>
        <begin position="45"/>
        <end position="64"/>
    </location>
</feature>
<reference evidence="2" key="1">
    <citation type="submission" date="2023-06" db="EMBL/GenBank/DDBJ databases">
        <authorList>
            <person name="Kurt Z."/>
        </authorList>
    </citation>
    <scope>NUCLEOTIDE SEQUENCE</scope>
</reference>
<organism evidence="2">
    <name type="scientific">Hexamita inflata</name>
    <dbReference type="NCBI Taxonomy" id="28002"/>
    <lineage>
        <taxon>Eukaryota</taxon>
        <taxon>Metamonada</taxon>
        <taxon>Diplomonadida</taxon>
        <taxon>Hexamitidae</taxon>
        <taxon>Hexamitinae</taxon>
        <taxon>Hexamita</taxon>
    </lineage>
</organism>
<dbReference type="EMBL" id="CATOUU010000653">
    <property type="protein sequence ID" value="CAI9937894.1"/>
    <property type="molecule type" value="Genomic_DNA"/>
</dbReference>
<reference evidence="3 4" key="2">
    <citation type="submission" date="2024-07" db="EMBL/GenBank/DDBJ databases">
        <authorList>
            <person name="Akdeniz Z."/>
        </authorList>
    </citation>
    <scope>NUCLEOTIDE SEQUENCE [LARGE SCALE GENOMIC DNA]</scope>
</reference>
<evidence type="ECO:0000256" key="1">
    <source>
        <dbReference type="SAM" id="Phobius"/>
    </source>
</evidence>
<sequence length="194" mass="22574">MIVGQCKVNQLVNYNIIKKYYMKLLCSYSIVVSIFACHVRDPGSIPGSCAFSIVLCQILLNMTYGIQLHIAEYLNISKEQFKYSHLIISMTTQMEYMEELNKFCKNLLDSHAGANPNREKYDNTIDKLHNMVLPYYNNPQILQQQYLDSIQSKVSTVAYQLQEQVKAHENAQDQYERTKQLYFAQNPENPLKLQ</sequence>
<keyword evidence="1" id="KW-1133">Transmembrane helix</keyword>
<evidence type="ECO:0000313" key="2">
    <source>
        <dbReference type="EMBL" id="CAI9937894.1"/>
    </source>
</evidence>
<keyword evidence="1" id="KW-0812">Transmembrane</keyword>